<organism evidence="5 6">
    <name type="scientific">Pan troglodytes</name>
    <name type="common">Chimpanzee</name>
    <dbReference type="NCBI Taxonomy" id="9598"/>
    <lineage>
        <taxon>Eukaryota</taxon>
        <taxon>Metazoa</taxon>
        <taxon>Chordata</taxon>
        <taxon>Craniata</taxon>
        <taxon>Vertebrata</taxon>
        <taxon>Euteleostomi</taxon>
        <taxon>Mammalia</taxon>
        <taxon>Eutheria</taxon>
        <taxon>Euarchontoglires</taxon>
        <taxon>Primates</taxon>
        <taxon>Haplorrhini</taxon>
        <taxon>Catarrhini</taxon>
        <taxon>Hominidae</taxon>
        <taxon>Pan</taxon>
    </lineage>
</organism>
<evidence type="ECO:0000256" key="3">
    <source>
        <dbReference type="ARBA" id="ARBA00023180"/>
    </source>
</evidence>
<keyword evidence="2" id="KW-0472">Membrane</keyword>
<name>A0A2J8P9B0_PANTR</name>
<evidence type="ECO:0000313" key="6">
    <source>
        <dbReference type="Proteomes" id="UP000236370"/>
    </source>
</evidence>
<dbReference type="InterPro" id="IPR015919">
    <property type="entry name" value="Cadherin-like_sf"/>
</dbReference>
<protein>
    <submittedName>
        <fullName evidence="5">CDHR4 isoform 4</fullName>
    </submittedName>
</protein>
<evidence type="ECO:0000256" key="2">
    <source>
        <dbReference type="ARBA" id="ARBA00023136"/>
    </source>
</evidence>
<evidence type="ECO:0000256" key="1">
    <source>
        <dbReference type="ARBA" id="ARBA00004370"/>
    </source>
</evidence>
<dbReference type="Gene3D" id="2.60.40.60">
    <property type="entry name" value="Cadherins"/>
    <property type="match status" value="1"/>
</dbReference>
<comment type="subcellular location">
    <subcellularLocation>
        <location evidence="1">Membrane</location>
    </subcellularLocation>
</comment>
<evidence type="ECO:0000256" key="4">
    <source>
        <dbReference type="SAM" id="MobiDB-lite"/>
    </source>
</evidence>
<evidence type="ECO:0000313" key="5">
    <source>
        <dbReference type="EMBL" id="PNI80589.1"/>
    </source>
</evidence>
<dbReference type="AlphaFoldDB" id="A0A2J8P9B0"/>
<feature type="region of interest" description="Disordered" evidence="4">
    <location>
        <begin position="112"/>
        <end position="134"/>
    </location>
</feature>
<dbReference type="FunFam" id="2.60.40.60:FF:000300">
    <property type="entry name" value="Cadherin related family member 4"/>
    <property type="match status" value="1"/>
</dbReference>
<dbReference type="GO" id="GO:0005509">
    <property type="term" value="F:calcium ion binding"/>
    <property type="evidence" value="ECO:0007669"/>
    <property type="project" value="InterPro"/>
</dbReference>
<dbReference type="Proteomes" id="UP000236370">
    <property type="component" value="Unassembled WGS sequence"/>
</dbReference>
<reference evidence="5 6" key="1">
    <citation type="submission" date="2017-12" db="EMBL/GenBank/DDBJ databases">
        <title>High-resolution comparative analysis of great ape genomes.</title>
        <authorList>
            <person name="Pollen A."/>
            <person name="Hastie A."/>
            <person name="Hormozdiari F."/>
            <person name="Dougherty M."/>
            <person name="Liu R."/>
            <person name="Chaisson M."/>
            <person name="Hoppe E."/>
            <person name="Hill C."/>
            <person name="Pang A."/>
            <person name="Hillier L."/>
            <person name="Baker C."/>
            <person name="Armstrong J."/>
            <person name="Shendure J."/>
            <person name="Paten B."/>
            <person name="Wilson R."/>
            <person name="Chao H."/>
            <person name="Schneider V."/>
            <person name="Ventura M."/>
            <person name="Kronenberg Z."/>
            <person name="Murali S."/>
            <person name="Gordon D."/>
            <person name="Cantsilieris S."/>
            <person name="Munson K."/>
            <person name="Nelson B."/>
            <person name="Raja A."/>
            <person name="Underwood J."/>
            <person name="Diekhans M."/>
            <person name="Fiddes I."/>
            <person name="Haussler D."/>
            <person name="Eichler E."/>
        </authorList>
    </citation>
    <scope>NUCLEOTIDE SEQUENCE [LARGE SCALE GENOMIC DNA]</scope>
    <source>
        <strain evidence="5">Yerkes chimp pedigree #C0471</strain>
    </source>
</reference>
<feature type="non-terminal residue" evidence="5">
    <location>
        <position position="1"/>
    </location>
</feature>
<accession>A0A2J8P9B0</accession>
<gene>
    <name evidence="5" type="ORF">CK820_G0005082</name>
</gene>
<comment type="caution">
    <text evidence="5">The sequence shown here is derived from an EMBL/GenBank/DDBJ whole genome shotgun (WGS) entry which is preliminary data.</text>
</comment>
<proteinExistence type="predicted"/>
<keyword evidence="3" id="KW-0325">Glycoprotein</keyword>
<dbReference type="GO" id="GO:0016020">
    <property type="term" value="C:membrane"/>
    <property type="evidence" value="ECO:0007669"/>
    <property type="project" value="UniProtKB-SubCell"/>
</dbReference>
<dbReference type="SUPFAM" id="SSF49313">
    <property type="entry name" value="Cadherin-like"/>
    <property type="match status" value="1"/>
</dbReference>
<sequence length="134" mass="14413">QELTIYAPLGRSVEVTKVSCRIPQEPQRLTYSYSIVGGNSQNRFILQGAILVHSDLVLGPFWPEQPRTYELLICVADAGPSTPHLSTTATIIVHLVPRRASTVATSTHRTIVGPAAASTQQTSPGFAAKQHPGN</sequence>
<dbReference type="EMBL" id="NBAG03000218">
    <property type="protein sequence ID" value="PNI80589.1"/>
    <property type="molecule type" value="Genomic_DNA"/>
</dbReference>